<dbReference type="Pfam" id="PF07129">
    <property type="entry name" value="DUF1381"/>
    <property type="match status" value="1"/>
</dbReference>
<dbReference type="InterPro" id="IPR009812">
    <property type="entry name" value="DUF1381"/>
</dbReference>
<dbReference type="EMBL" id="MF417953">
    <property type="protein sequence ID" value="ASN72436.1"/>
    <property type="molecule type" value="Genomic_DNA"/>
</dbReference>
<name>A0A2H4JGT2_9CAUD</name>
<evidence type="ECO:0000313" key="1">
    <source>
        <dbReference type="EMBL" id="ASN72436.1"/>
    </source>
</evidence>
<reference evidence="1" key="1">
    <citation type="submission" date="2017-06" db="EMBL/GenBank/DDBJ databases">
        <title>Novel phages from South African skin metaviromes.</title>
        <authorList>
            <person name="van Zyl L.J."/>
            <person name="Abrahams Y."/>
            <person name="Stander E.A."/>
            <person name="Kirby B.M."/>
            <person name="Clavaud C."/>
            <person name="Farcet C."/>
            <person name="Breton L."/>
            <person name="Trindade M.I."/>
        </authorList>
    </citation>
    <scope>NUCLEOTIDE SEQUENCE</scope>
</reference>
<accession>A0A2H4JGT2</accession>
<sequence>MTQYLIRTLTDSTGHPFTHVTKARENEKFTVVEAKSKEEALEMADKPKGLLSVVPSSFNNGLISRALSKGNKYRKDSE</sequence>
<protein>
    <recommendedName>
        <fullName evidence="2">DUF1381 domain-containing protein</fullName>
    </recommendedName>
</protein>
<organism evidence="1">
    <name type="scientific">uncultured Caudovirales phage</name>
    <dbReference type="NCBI Taxonomy" id="2100421"/>
    <lineage>
        <taxon>Viruses</taxon>
        <taxon>Duplodnaviria</taxon>
        <taxon>Heunggongvirae</taxon>
        <taxon>Uroviricota</taxon>
        <taxon>Caudoviricetes</taxon>
        <taxon>Peduoviridae</taxon>
        <taxon>Maltschvirus</taxon>
        <taxon>Maltschvirus maltsch</taxon>
    </lineage>
</organism>
<evidence type="ECO:0008006" key="2">
    <source>
        <dbReference type="Google" id="ProtNLM"/>
    </source>
</evidence>
<proteinExistence type="predicted"/>
<gene>
    <name evidence="1" type="ORF">7S15_36</name>
</gene>